<dbReference type="Proteomes" id="UP001500618">
    <property type="component" value="Unassembled WGS sequence"/>
</dbReference>
<accession>A0ABP4SJC3</accession>
<protein>
    <submittedName>
        <fullName evidence="2">Uncharacterized protein</fullName>
    </submittedName>
</protein>
<evidence type="ECO:0000256" key="1">
    <source>
        <dbReference type="SAM" id="Phobius"/>
    </source>
</evidence>
<organism evidence="2 3">
    <name type="scientific">Fodinicola feengrottensis</name>
    <dbReference type="NCBI Taxonomy" id="435914"/>
    <lineage>
        <taxon>Bacteria</taxon>
        <taxon>Bacillati</taxon>
        <taxon>Actinomycetota</taxon>
        <taxon>Actinomycetes</taxon>
        <taxon>Mycobacteriales</taxon>
        <taxon>Fodinicola</taxon>
    </lineage>
</organism>
<name>A0ABP4SJC3_9ACTN</name>
<dbReference type="RefSeq" id="WP_344309783.1">
    <property type="nucleotide sequence ID" value="NZ_BAAANY010000008.1"/>
</dbReference>
<gene>
    <name evidence="2" type="ORF">GCM10009765_23880</name>
</gene>
<reference evidence="3" key="1">
    <citation type="journal article" date="2019" name="Int. J. Syst. Evol. Microbiol.">
        <title>The Global Catalogue of Microorganisms (GCM) 10K type strain sequencing project: providing services to taxonomists for standard genome sequencing and annotation.</title>
        <authorList>
            <consortium name="The Broad Institute Genomics Platform"/>
            <consortium name="The Broad Institute Genome Sequencing Center for Infectious Disease"/>
            <person name="Wu L."/>
            <person name="Ma J."/>
        </authorList>
    </citation>
    <scope>NUCLEOTIDE SEQUENCE [LARGE SCALE GENOMIC DNA]</scope>
    <source>
        <strain evidence="3">JCM 14718</strain>
    </source>
</reference>
<comment type="caution">
    <text evidence="2">The sequence shown here is derived from an EMBL/GenBank/DDBJ whole genome shotgun (WGS) entry which is preliminary data.</text>
</comment>
<feature type="transmembrane region" description="Helical" evidence="1">
    <location>
        <begin position="7"/>
        <end position="28"/>
    </location>
</feature>
<evidence type="ECO:0000313" key="3">
    <source>
        <dbReference type="Proteomes" id="UP001500618"/>
    </source>
</evidence>
<keyword evidence="1" id="KW-0472">Membrane</keyword>
<keyword evidence="1" id="KW-1133">Transmembrane helix</keyword>
<dbReference type="EMBL" id="BAAANY010000008">
    <property type="protein sequence ID" value="GAA1673741.1"/>
    <property type="molecule type" value="Genomic_DNA"/>
</dbReference>
<evidence type="ECO:0000313" key="2">
    <source>
        <dbReference type="EMBL" id="GAA1673741.1"/>
    </source>
</evidence>
<keyword evidence="1" id="KW-0812">Transmembrane</keyword>
<proteinExistence type="predicted"/>
<feature type="transmembrane region" description="Helical" evidence="1">
    <location>
        <begin position="48"/>
        <end position="70"/>
    </location>
</feature>
<sequence length="79" mass="8757">MPPPHRATWIHGIYGFIADCVHAAAIWWSTHLTRLRERGSENGEVNEWVLIVALTVIATTVIVGIVIAGATQKAQNIWK</sequence>
<keyword evidence="3" id="KW-1185">Reference proteome</keyword>